<dbReference type="Pfam" id="PF01844">
    <property type="entry name" value="HNH"/>
    <property type="match status" value="1"/>
</dbReference>
<evidence type="ECO:0000313" key="3">
    <source>
        <dbReference type="Proteomes" id="UP000232883"/>
    </source>
</evidence>
<dbReference type="GO" id="GO:0008270">
    <property type="term" value="F:zinc ion binding"/>
    <property type="evidence" value="ECO:0007669"/>
    <property type="project" value="InterPro"/>
</dbReference>
<protein>
    <recommendedName>
        <fullName evidence="1">HNH nuclease domain-containing protein</fullName>
    </recommendedName>
</protein>
<dbReference type="SMART" id="SM00507">
    <property type="entry name" value="HNHc"/>
    <property type="match status" value="1"/>
</dbReference>
<evidence type="ECO:0000259" key="1">
    <source>
        <dbReference type="SMART" id="SM00507"/>
    </source>
</evidence>
<proteinExistence type="predicted"/>
<sequence length="292" mass="33721">MIRVQKDFDAPPTGLVSESCQAQQQKALTEKATHNFSGYYYRDSTIKTLRRIYSHKCGYCETHESAGASLRVDHYRPKAGVKDVPGHEGYYWLAYEWSNLVLSCEKCNGRKLHNFPLQDEANRVSVPTLTNNGLPISDCCRADKTILLAEHPLLLNPELDNPDEHLIFRPNGTIDAKTERGKKSIELYFLERDELITNRKNMTDDVVEDLKKHLLNFLSREINEQTYRYVTQGVYERAALNRQTDKAYSRVANALFDDFETFVVSQFPSGQQAYIRQSFQLYQQGKLWPIPK</sequence>
<dbReference type="InterPro" id="IPR003615">
    <property type="entry name" value="HNH_nuc"/>
</dbReference>
<dbReference type="InterPro" id="IPR002711">
    <property type="entry name" value="HNH"/>
</dbReference>
<dbReference type="CDD" id="cd00085">
    <property type="entry name" value="HNHc"/>
    <property type="match status" value="1"/>
</dbReference>
<dbReference type="AlphaFoldDB" id="A0A2K8Z772"/>
<gene>
    <name evidence="2" type="ORF">CWM47_30055</name>
</gene>
<dbReference type="GO" id="GO:0003676">
    <property type="term" value="F:nucleic acid binding"/>
    <property type="evidence" value="ECO:0007669"/>
    <property type="project" value="InterPro"/>
</dbReference>
<reference evidence="2 3" key="1">
    <citation type="submission" date="2017-11" db="EMBL/GenBank/DDBJ databases">
        <title>Taxonomic description and genome sequences of Spirosoma HA7 sp. nov., isolated from pollen microhabitat of Corylus avellana.</title>
        <authorList>
            <person name="Ambika Manirajan B."/>
            <person name="Suarez C."/>
            <person name="Ratering S."/>
            <person name="Geissler-Plaum R."/>
            <person name="Cardinale M."/>
            <person name="Sylvia S."/>
        </authorList>
    </citation>
    <scope>NUCLEOTIDE SEQUENCE [LARGE SCALE GENOMIC DNA]</scope>
    <source>
        <strain evidence="2 3">HA7</strain>
    </source>
</reference>
<keyword evidence="3" id="KW-1185">Reference proteome</keyword>
<dbReference type="GO" id="GO:0004519">
    <property type="term" value="F:endonuclease activity"/>
    <property type="evidence" value="ECO:0007669"/>
    <property type="project" value="InterPro"/>
</dbReference>
<dbReference type="OrthoDB" id="5918473at2"/>
<name>A0A2K8Z772_9BACT</name>
<accession>A0A2K8Z772</accession>
<dbReference type="KEGG" id="spir:CWM47_30055"/>
<dbReference type="Proteomes" id="UP000232883">
    <property type="component" value="Chromosome"/>
</dbReference>
<dbReference type="Gene3D" id="1.10.30.50">
    <property type="match status" value="1"/>
</dbReference>
<feature type="domain" description="HNH nuclease" evidence="1">
    <location>
        <begin position="45"/>
        <end position="109"/>
    </location>
</feature>
<organism evidence="2 3">
    <name type="scientific">Spirosoma pollinicola</name>
    <dbReference type="NCBI Taxonomy" id="2057025"/>
    <lineage>
        <taxon>Bacteria</taxon>
        <taxon>Pseudomonadati</taxon>
        <taxon>Bacteroidota</taxon>
        <taxon>Cytophagia</taxon>
        <taxon>Cytophagales</taxon>
        <taxon>Cytophagaceae</taxon>
        <taxon>Spirosoma</taxon>
    </lineage>
</organism>
<dbReference type="EMBL" id="CP025096">
    <property type="protein sequence ID" value="AUD05715.1"/>
    <property type="molecule type" value="Genomic_DNA"/>
</dbReference>
<dbReference type="RefSeq" id="WP_100992268.1">
    <property type="nucleotide sequence ID" value="NZ_CP025096.1"/>
</dbReference>
<evidence type="ECO:0000313" key="2">
    <source>
        <dbReference type="EMBL" id="AUD05715.1"/>
    </source>
</evidence>